<evidence type="ECO:0000256" key="2">
    <source>
        <dbReference type="ARBA" id="ARBA00008823"/>
    </source>
</evidence>
<dbReference type="GO" id="GO:0005886">
    <property type="term" value="C:plasma membrane"/>
    <property type="evidence" value="ECO:0007669"/>
    <property type="project" value="UniProtKB-SubCell"/>
</dbReference>
<gene>
    <name evidence="14" type="primary">dsbB</name>
    <name evidence="16" type="ordered locus">Fbal_1731</name>
</gene>
<dbReference type="RefSeq" id="WP_013345241.1">
    <property type="nucleotide sequence ID" value="NC_014541.1"/>
</dbReference>
<evidence type="ECO:0000256" key="4">
    <source>
        <dbReference type="ARBA" id="ARBA00022475"/>
    </source>
</evidence>
<keyword evidence="12 14" id="KW-0143">Chaperone</keyword>
<evidence type="ECO:0000256" key="14">
    <source>
        <dbReference type="HAMAP-Rule" id="MF_00286"/>
    </source>
</evidence>
<feature type="disulfide bond" description="Redox-active" evidence="14">
    <location>
        <begin position="41"/>
        <end position="44"/>
    </location>
</feature>
<dbReference type="Pfam" id="PF02600">
    <property type="entry name" value="DsbB"/>
    <property type="match status" value="1"/>
</dbReference>
<evidence type="ECO:0000313" key="16">
    <source>
        <dbReference type="EMBL" id="ADN75935.1"/>
    </source>
</evidence>
<evidence type="ECO:0000256" key="7">
    <source>
        <dbReference type="ARBA" id="ARBA00022982"/>
    </source>
</evidence>
<dbReference type="InterPro" id="IPR003752">
    <property type="entry name" value="DiS_bond_form_DsbB/BdbC"/>
</dbReference>
<dbReference type="SUPFAM" id="SSF158442">
    <property type="entry name" value="DsbB-like"/>
    <property type="match status" value="1"/>
</dbReference>
<keyword evidence="3 14" id="KW-0813">Transport</keyword>
<dbReference type="EMBL" id="CP002209">
    <property type="protein sequence ID" value="ADN75935.1"/>
    <property type="molecule type" value="Genomic_DNA"/>
</dbReference>
<keyword evidence="10 14" id="KW-0472">Membrane</keyword>
<dbReference type="InterPro" id="IPR050183">
    <property type="entry name" value="DsbB"/>
</dbReference>
<comment type="caution">
    <text evidence="14">Lacks conserved residue(s) required for the propagation of feature annotation.</text>
</comment>
<dbReference type="HOGENOM" id="CLU_098660_2_0_6"/>
<dbReference type="PANTHER" id="PTHR36570">
    <property type="entry name" value="DISULFIDE BOND FORMATION PROTEIN B"/>
    <property type="match status" value="1"/>
</dbReference>
<sequence>MLDRLAALPQQRAAWLLLSLSAFGLMGAALVFQYVYELGPCVMCIYIRVAVCAIGLAALVPALLPSSALARLIGWIGWIVGAGWGAKIAWQLVEKQSTPPEGFGLFGASCDFIPDFPSWLPLHHWMPALFEPTGDCTDKAWEWLGVTMAQWTLVSFALYLMAAALVLTAVLLRRR</sequence>
<evidence type="ECO:0000256" key="9">
    <source>
        <dbReference type="ARBA" id="ARBA00023002"/>
    </source>
</evidence>
<keyword evidence="8 14" id="KW-1133">Transmembrane helix</keyword>
<keyword evidence="17" id="KW-1185">Reference proteome</keyword>
<dbReference type="AlphaFoldDB" id="E1SRI4"/>
<dbReference type="STRING" id="550540.Fbal_1731"/>
<evidence type="ECO:0000256" key="5">
    <source>
        <dbReference type="ARBA" id="ARBA00022519"/>
    </source>
</evidence>
<evidence type="ECO:0000256" key="6">
    <source>
        <dbReference type="ARBA" id="ARBA00022692"/>
    </source>
</evidence>
<dbReference type="PANTHER" id="PTHR36570:SF2">
    <property type="entry name" value="DISULFIDE BOND FORMATION PROTEIN B"/>
    <property type="match status" value="1"/>
</dbReference>
<dbReference type="Gene3D" id="1.20.1550.10">
    <property type="entry name" value="DsbB-like"/>
    <property type="match status" value="1"/>
</dbReference>
<dbReference type="NCBIfam" id="NF002485">
    <property type="entry name" value="PRK01749.1"/>
    <property type="match status" value="1"/>
</dbReference>
<keyword evidence="13 14" id="KW-0676">Redox-active center</keyword>
<dbReference type="GO" id="GO:0009055">
    <property type="term" value="F:electron transfer activity"/>
    <property type="evidence" value="ECO:0007669"/>
    <property type="project" value="UniProtKB-UniRule"/>
</dbReference>
<feature type="transmembrane region" description="Helical" evidence="15">
    <location>
        <begin position="72"/>
        <end position="93"/>
    </location>
</feature>
<dbReference type="InterPro" id="IPR023380">
    <property type="entry name" value="DsbB-like_sf"/>
</dbReference>
<comment type="subcellular location">
    <subcellularLocation>
        <location evidence="1 14">Cell inner membrane</location>
        <topology evidence="1 14">Multi-pass membrane protein</topology>
    </subcellularLocation>
</comment>
<name>E1SRI4_FERBD</name>
<evidence type="ECO:0000256" key="3">
    <source>
        <dbReference type="ARBA" id="ARBA00022448"/>
    </source>
</evidence>
<dbReference type="Proteomes" id="UP000006683">
    <property type="component" value="Chromosome"/>
</dbReference>
<evidence type="ECO:0000256" key="8">
    <source>
        <dbReference type="ARBA" id="ARBA00022989"/>
    </source>
</evidence>
<evidence type="ECO:0000256" key="12">
    <source>
        <dbReference type="ARBA" id="ARBA00023186"/>
    </source>
</evidence>
<feature type="topological domain" description="Periplasmic" evidence="14">
    <location>
        <begin position="32"/>
        <end position="49"/>
    </location>
</feature>
<dbReference type="eggNOG" id="COG1495">
    <property type="taxonomic scope" value="Bacteria"/>
</dbReference>
<feature type="topological domain" description="Cytoplasmic" evidence="14">
    <location>
        <begin position="170"/>
        <end position="175"/>
    </location>
</feature>
<keyword evidence="6 14" id="KW-0812">Transmembrane</keyword>
<comment type="function">
    <text evidence="14">Required for disulfide bond formation in some periplasmic proteins. Acts by oxidizing the DsbA protein.</text>
</comment>
<organism evidence="16 17">
    <name type="scientific">Ferrimonas balearica (strain DSM 9799 / CCM 4581 / KCTC 23876 / PAT)</name>
    <dbReference type="NCBI Taxonomy" id="550540"/>
    <lineage>
        <taxon>Bacteria</taxon>
        <taxon>Pseudomonadati</taxon>
        <taxon>Pseudomonadota</taxon>
        <taxon>Gammaproteobacteria</taxon>
        <taxon>Alteromonadales</taxon>
        <taxon>Ferrimonadaceae</taxon>
        <taxon>Ferrimonas</taxon>
    </lineage>
</organism>
<feature type="topological domain" description="Cytoplasmic" evidence="14">
    <location>
        <begin position="1"/>
        <end position="14"/>
    </location>
</feature>
<evidence type="ECO:0000256" key="13">
    <source>
        <dbReference type="ARBA" id="ARBA00023284"/>
    </source>
</evidence>
<keyword evidence="4 14" id="KW-1003">Cell membrane</keyword>
<keyword evidence="9 14" id="KW-0560">Oxidoreductase</keyword>
<dbReference type="GO" id="GO:0006457">
    <property type="term" value="P:protein folding"/>
    <property type="evidence" value="ECO:0007669"/>
    <property type="project" value="InterPro"/>
</dbReference>
<evidence type="ECO:0000313" key="17">
    <source>
        <dbReference type="Proteomes" id="UP000006683"/>
    </source>
</evidence>
<comment type="similarity">
    <text evidence="2 14">Belongs to the DsbB family.</text>
</comment>
<dbReference type="HAMAP" id="MF_00286">
    <property type="entry name" value="DsbB"/>
    <property type="match status" value="1"/>
</dbReference>
<keyword evidence="5 14" id="KW-0997">Cell inner membrane</keyword>
<dbReference type="GO" id="GO:0015035">
    <property type="term" value="F:protein-disulfide reductase activity"/>
    <property type="evidence" value="ECO:0007669"/>
    <property type="project" value="UniProtKB-UniRule"/>
</dbReference>
<feature type="transmembrane region" description="Helical" evidence="15">
    <location>
        <begin position="45"/>
        <end position="65"/>
    </location>
</feature>
<evidence type="ECO:0000256" key="10">
    <source>
        <dbReference type="ARBA" id="ARBA00023136"/>
    </source>
</evidence>
<keyword evidence="11 14" id="KW-1015">Disulfide bond</keyword>
<feature type="transmembrane region" description="Helical" evidence="15">
    <location>
        <begin position="12"/>
        <end position="33"/>
    </location>
</feature>
<dbReference type="OrthoDB" id="3711263at2"/>
<evidence type="ECO:0000256" key="1">
    <source>
        <dbReference type="ARBA" id="ARBA00004429"/>
    </source>
</evidence>
<feature type="transmembrane region" description="Helical" evidence="15">
    <location>
        <begin position="151"/>
        <end position="172"/>
    </location>
</feature>
<evidence type="ECO:0000256" key="15">
    <source>
        <dbReference type="SAM" id="Phobius"/>
    </source>
</evidence>
<dbReference type="KEGG" id="fbl:Fbal_1731"/>
<protein>
    <recommendedName>
        <fullName evidence="14">Disulfide bond formation protein B</fullName>
    </recommendedName>
    <alternativeName>
        <fullName evidence="14">Disulfide oxidoreductase</fullName>
    </alternativeName>
</protein>
<dbReference type="GeneID" id="67181938"/>
<evidence type="ECO:0000256" key="11">
    <source>
        <dbReference type="ARBA" id="ARBA00023157"/>
    </source>
</evidence>
<keyword evidence="7 14" id="KW-0249">Electron transport</keyword>
<proteinExistence type="inferred from homology"/>
<accession>E1SRI4</accession>
<feature type="disulfide bond" description="Redox-active" evidence="14">
    <location>
        <begin position="110"/>
        <end position="136"/>
    </location>
</feature>
<reference evidence="16 17" key="1">
    <citation type="journal article" date="2010" name="Stand. Genomic Sci.">
        <title>Complete genome sequence of Ferrimonas balearica type strain (PAT).</title>
        <authorList>
            <person name="Nolan M."/>
            <person name="Sikorski J."/>
            <person name="Davenport K."/>
            <person name="Lucas S."/>
            <person name="Glavina Del Rio T."/>
            <person name="Tice H."/>
            <person name="Cheng J."/>
            <person name="Goodwin L."/>
            <person name="Pitluck S."/>
            <person name="Liolios K."/>
            <person name="Ivanova N."/>
            <person name="Mavromatis K."/>
            <person name="Ovchinnikova G."/>
            <person name="Pati A."/>
            <person name="Chen A."/>
            <person name="Palaniappan K."/>
            <person name="Land M."/>
            <person name="Hauser L."/>
            <person name="Chang Y."/>
            <person name="Jeffries C."/>
            <person name="Tapia R."/>
            <person name="Brettin T."/>
            <person name="Detter J."/>
            <person name="Han C."/>
            <person name="Yasawong M."/>
            <person name="Rohde M."/>
            <person name="Tindall B."/>
            <person name="Goker M."/>
            <person name="Woyke T."/>
            <person name="Bristow J."/>
            <person name="Eisen J."/>
            <person name="Markowitz V."/>
            <person name="Hugenholtz P."/>
            <person name="Kyrpides N."/>
            <person name="Klenk H."/>
            <person name="Lapidus A."/>
        </authorList>
    </citation>
    <scope>NUCLEOTIDE SEQUENCE [LARGE SCALE GENOMIC DNA]</scope>
    <source>
        <strain evidence="17">DSM 9799 / CCM 4581 / KCTC 23876 / PAT</strain>
    </source>
</reference>
<dbReference type="InterPro" id="IPR022920">
    <property type="entry name" value="Disulphide_bond_form_DsbB"/>
</dbReference>